<organism evidence="1 2">
    <name type="scientific">Caerostris extrusa</name>
    <name type="common">Bark spider</name>
    <name type="synonym">Caerostris bankana</name>
    <dbReference type="NCBI Taxonomy" id="172846"/>
    <lineage>
        <taxon>Eukaryota</taxon>
        <taxon>Metazoa</taxon>
        <taxon>Ecdysozoa</taxon>
        <taxon>Arthropoda</taxon>
        <taxon>Chelicerata</taxon>
        <taxon>Arachnida</taxon>
        <taxon>Araneae</taxon>
        <taxon>Araneomorphae</taxon>
        <taxon>Entelegynae</taxon>
        <taxon>Araneoidea</taxon>
        <taxon>Araneidae</taxon>
        <taxon>Caerostris</taxon>
    </lineage>
</organism>
<reference evidence="1 2" key="1">
    <citation type="submission" date="2021-06" db="EMBL/GenBank/DDBJ databases">
        <title>Caerostris extrusa draft genome.</title>
        <authorList>
            <person name="Kono N."/>
            <person name="Arakawa K."/>
        </authorList>
    </citation>
    <scope>NUCLEOTIDE SEQUENCE [LARGE SCALE GENOMIC DNA]</scope>
</reference>
<accession>A0AAV4VVH4</accession>
<dbReference type="AlphaFoldDB" id="A0AAV4VVH4"/>
<dbReference type="Proteomes" id="UP001054945">
    <property type="component" value="Unassembled WGS sequence"/>
</dbReference>
<evidence type="ECO:0000313" key="2">
    <source>
        <dbReference type="Proteomes" id="UP001054945"/>
    </source>
</evidence>
<name>A0AAV4VVH4_CAEEX</name>
<gene>
    <name evidence="1" type="ORF">CEXT_94171</name>
</gene>
<proteinExistence type="predicted"/>
<evidence type="ECO:0000313" key="1">
    <source>
        <dbReference type="EMBL" id="GIY74008.1"/>
    </source>
</evidence>
<protein>
    <submittedName>
        <fullName evidence="1">Uncharacterized protein</fullName>
    </submittedName>
</protein>
<sequence length="164" mass="18645">MLPEKAHICQLIHEEVINSAVHFKLSEIAEADTYMISYVVTTEILMCYTQHIIKKAGMKNQNSKNISTEYVGFNRSKVCSTVIFLSPVLSVNRKSSFQIVTNELQVAPSHWERGFCGGPTITLACLHAVKQNTNQRLPPRYTTPEEFSDSTNFKTEVNEIYQAW</sequence>
<dbReference type="EMBL" id="BPLR01015153">
    <property type="protein sequence ID" value="GIY74008.1"/>
    <property type="molecule type" value="Genomic_DNA"/>
</dbReference>
<keyword evidence="2" id="KW-1185">Reference proteome</keyword>
<comment type="caution">
    <text evidence="1">The sequence shown here is derived from an EMBL/GenBank/DDBJ whole genome shotgun (WGS) entry which is preliminary data.</text>
</comment>